<accession>A0A4Q1C3P7</accession>
<keyword evidence="3" id="KW-0547">Nucleotide-binding</keyword>
<dbReference type="SMART" id="SM00382">
    <property type="entry name" value="AAA"/>
    <property type="match status" value="1"/>
</dbReference>
<dbReference type="Gene3D" id="3.40.50.300">
    <property type="entry name" value="P-loop containing nucleotide triphosphate hydrolases"/>
    <property type="match status" value="1"/>
</dbReference>
<evidence type="ECO:0000256" key="2">
    <source>
        <dbReference type="ARBA" id="ARBA00022448"/>
    </source>
</evidence>
<protein>
    <submittedName>
        <fullName evidence="6">ABC transporter ATP-binding protein</fullName>
    </submittedName>
</protein>
<name>A0A4Q1C3P7_9BACT</name>
<dbReference type="InterPro" id="IPR027417">
    <property type="entry name" value="P-loop_NTPase"/>
</dbReference>
<dbReference type="CDD" id="cd03255">
    <property type="entry name" value="ABC_MJ0796_LolCDE_FtsE"/>
    <property type="match status" value="1"/>
</dbReference>
<organism evidence="6 7">
    <name type="scientific">Oleiharenicola lentus</name>
    <dbReference type="NCBI Taxonomy" id="2508720"/>
    <lineage>
        <taxon>Bacteria</taxon>
        <taxon>Pseudomonadati</taxon>
        <taxon>Verrucomicrobiota</taxon>
        <taxon>Opitutia</taxon>
        <taxon>Opitutales</taxon>
        <taxon>Opitutaceae</taxon>
        <taxon>Oleiharenicola</taxon>
    </lineage>
</organism>
<dbReference type="InterPro" id="IPR017911">
    <property type="entry name" value="MacB-like_ATP-bd"/>
</dbReference>
<reference evidence="6 7" key="1">
    <citation type="submission" date="2019-01" db="EMBL/GenBank/DDBJ databases">
        <title>Lacunisphaera sp. strain TWA-58.</title>
        <authorList>
            <person name="Chen W.-M."/>
        </authorList>
    </citation>
    <scope>NUCLEOTIDE SEQUENCE [LARGE SCALE GENOMIC DNA]</scope>
    <source>
        <strain evidence="6 7">TWA-58</strain>
    </source>
</reference>
<dbReference type="GO" id="GO:0005886">
    <property type="term" value="C:plasma membrane"/>
    <property type="evidence" value="ECO:0007669"/>
    <property type="project" value="TreeGrafter"/>
</dbReference>
<comment type="similarity">
    <text evidence="1">Belongs to the ABC transporter superfamily.</text>
</comment>
<feature type="domain" description="ABC transporter" evidence="5">
    <location>
        <begin position="8"/>
        <end position="224"/>
    </location>
</feature>
<dbReference type="PROSITE" id="PS50893">
    <property type="entry name" value="ABC_TRANSPORTER_2"/>
    <property type="match status" value="1"/>
</dbReference>
<keyword evidence="4 6" id="KW-0067">ATP-binding</keyword>
<dbReference type="GO" id="GO:0005524">
    <property type="term" value="F:ATP binding"/>
    <property type="evidence" value="ECO:0007669"/>
    <property type="project" value="UniProtKB-KW"/>
</dbReference>
<dbReference type="InterPro" id="IPR003439">
    <property type="entry name" value="ABC_transporter-like_ATP-bd"/>
</dbReference>
<evidence type="ECO:0000313" key="7">
    <source>
        <dbReference type="Proteomes" id="UP000290218"/>
    </source>
</evidence>
<dbReference type="EMBL" id="SDHX01000002">
    <property type="protein sequence ID" value="RXK52869.1"/>
    <property type="molecule type" value="Genomic_DNA"/>
</dbReference>
<dbReference type="Pfam" id="PF00005">
    <property type="entry name" value="ABC_tran"/>
    <property type="match status" value="1"/>
</dbReference>
<dbReference type="OrthoDB" id="9791546at2"/>
<dbReference type="InterPro" id="IPR015854">
    <property type="entry name" value="ABC_transpr_LolD-like"/>
</dbReference>
<evidence type="ECO:0000256" key="3">
    <source>
        <dbReference type="ARBA" id="ARBA00022741"/>
    </source>
</evidence>
<sequence length="224" mass="24488">MSETVLPVRATHLAKSYDGGRLPVLHEVSLQVRPGEIVALWGASGSGKSTLLHLLGGLDVPDRGELSVCGLDPRDEAARIELRRRHLGFVFQLHNLIPDLTMEENIAVPALATGVSSAQRTQRIRLLAEQLGLAHRLGHRIQDLSGGERQRTAICRALMNSPRLLLADEPTGSLDEETGSAVFALLKDLAERDGIAVVIATHERRFAEACHRLVRMRNGRLAET</sequence>
<evidence type="ECO:0000259" key="5">
    <source>
        <dbReference type="PROSITE" id="PS50893"/>
    </source>
</evidence>
<dbReference type="SUPFAM" id="SSF52540">
    <property type="entry name" value="P-loop containing nucleoside triphosphate hydrolases"/>
    <property type="match status" value="1"/>
</dbReference>
<keyword evidence="2" id="KW-0813">Transport</keyword>
<dbReference type="Proteomes" id="UP000290218">
    <property type="component" value="Unassembled WGS sequence"/>
</dbReference>
<dbReference type="InterPro" id="IPR003593">
    <property type="entry name" value="AAA+_ATPase"/>
</dbReference>
<dbReference type="PANTHER" id="PTHR24220:SF689">
    <property type="entry name" value="LIPOPROTEIN-RELEASING SYSTEM ATP-BINDING PROTEIN LOLD"/>
    <property type="match status" value="1"/>
</dbReference>
<dbReference type="PANTHER" id="PTHR24220">
    <property type="entry name" value="IMPORT ATP-BINDING PROTEIN"/>
    <property type="match status" value="1"/>
</dbReference>
<dbReference type="GO" id="GO:0022857">
    <property type="term" value="F:transmembrane transporter activity"/>
    <property type="evidence" value="ECO:0007669"/>
    <property type="project" value="TreeGrafter"/>
</dbReference>
<keyword evidence="7" id="KW-1185">Reference proteome</keyword>
<evidence type="ECO:0000256" key="4">
    <source>
        <dbReference type="ARBA" id="ARBA00022840"/>
    </source>
</evidence>
<evidence type="ECO:0000313" key="6">
    <source>
        <dbReference type="EMBL" id="RXK52869.1"/>
    </source>
</evidence>
<gene>
    <name evidence="6" type="ORF">ESB00_14240</name>
</gene>
<comment type="caution">
    <text evidence="6">The sequence shown here is derived from an EMBL/GenBank/DDBJ whole genome shotgun (WGS) entry which is preliminary data.</text>
</comment>
<dbReference type="AlphaFoldDB" id="A0A4Q1C3P7"/>
<dbReference type="RefSeq" id="WP_129048459.1">
    <property type="nucleotide sequence ID" value="NZ_SDHX01000002.1"/>
</dbReference>
<proteinExistence type="inferred from homology"/>
<evidence type="ECO:0000256" key="1">
    <source>
        <dbReference type="ARBA" id="ARBA00005417"/>
    </source>
</evidence>
<dbReference type="GO" id="GO:0016887">
    <property type="term" value="F:ATP hydrolysis activity"/>
    <property type="evidence" value="ECO:0007669"/>
    <property type="project" value="InterPro"/>
</dbReference>